<dbReference type="GO" id="GO:0016020">
    <property type="term" value="C:membrane"/>
    <property type="evidence" value="ECO:0007669"/>
    <property type="project" value="InterPro"/>
</dbReference>
<dbReference type="InterPro" id="IPR004089">
    <property type="entry name" value="MCPsignal_dom"/>
</dbReference>
<evidence type="ECO:0000259" key="6">
    <source>
        <dbReference type="PROSITE" id="PS50111"/>
    </source>
</evidence>
<dbReference type="SUPFAM" id="SSF58104">
    <property type="entry name" value="Methyl-accepting chemotaxis protein (MCP) signaling domain"/>
    <property type="match status" value="1"/>
</dbReference>
<dbReference type="GO" id="GO:0007165">
    <property type="term" value="P:signal transduction"/>
    <property type="evidence" value="ECO:0007669"/>
    <property type="project" value="UniProtKB-KW"/>
</dbReference>
<feature type="transmembrane region" description="Helical" evidence="5">
    <location>
        <begin position="341"/>
        <end position="360"/>
    </location>
</feature>
<feature type="domain" description="Methyl-accepting transducer" evidence="6">
    <location>
        <begin position="456"/>
        <end position="678"/>
    </location>
</feature>
<feature type="coiled-coil region" evidence="4">
    <location>
        <begin position="410"/>
        <end position="477"/>
    </location>
</feature>
<dbReference type="Pfam" id="PF00672">
    <property type="entry name" value="HAMP"/>
    <property type="match status" value="1"/>
</dbReference>
<keyword evidence="5" id="KW-0812">Transmembrane</keyword>
<evidence type="ECO:0000256" key="2">
    <source>
        <dbReference type="ARBA" id="ARBA00029447"/>
    </source>
</evidence>
<dbReference type="InterPro" id="IPR003660">
    <property type="entry name" value="HAMP_dom"/>
</dbReference>
<gene>
    <name evidence="8" type="ORF">ABS361_10065</name>
</gene>
<dbReference type="RefSeq" id="WP_407051609.1">
    <property type="nucleotide sequence ID" value="NZ_CP158568.1"/>
</dbReference>
<dbReference type="PROSITE" id="PS50885">
    <property type="entry name" value="HAMP"/>
    <property type="match status" value="1"/>
</dbReference>
<feature type="domain" description="HAMP" evidence="7">
    <location>
        <begin position="361"/>
        <end position="414"/>
    </location>
</feature>
<dbReference type="PRINTS" id="PR00260">
    <property type="entry name" value="CHEMTRNSDUCR"/>
</dbReference>
<dbReference type="InterPro" id="IPR004090">
    <property type="entry name" value="Chemotax_Me-accpt_rcpt"/>
</dbReference>
<dbReference type="Gene3D" id="6.10.340.10">
    <property type="match status" value="1"/>
</dbReference>
<evidence type="ECO:0000256" key="1">
    <source>
        <dbReference type="ARBA" id="ARBA00023224"/>
    </source>
</evidence>
<sequence length="712" mass="74577">MLKTLSVRLPLSLIGLALGSSAIMGAIGWYGAQTSLEAAAIQRLELAAQSRGIALSLIADRLKTEVANLASNRMIAGNIGDLEETIDGRNQEFAKNRESFDGASVADRRALDGAKSGTMYGLRHSKLHPAVITGLEQGGYDDVLLFDRNGRVVYTANKGPEFGKPISDPSLAATPLAQVWDKLKTGGDQDITYIDFKAYAPDGGRPAAFVATPIVRKANVAMGEAQANERAGFVVVRIGPSLFDRVMKSRDGLGETGETVAVGADGVLRSNAPLSAKPTAGLSVADFGLAEANGKTTFVHDGATYLAARSETDVLGAKWGIYAEQSLDEALSAANTVGRNMMMSAALILGGATILGLLAARGVVRPINRLTVALRAIAGGSLSEEIAGRNRSDEIGEIARAVEMIREQTAGDAIRRAEAAERERVEREEQRREMTRLLARDFEDRVGVTVEAVARAAVELERSAQDMEKLANQSRDRSATVADASEAASADVRSVAAASDQLFTSIREVSQLIQRSGSIATEADRHAESTHAIVESLAGTAAKIGTVVDIIQSIAEQTNLLALNATIEAARAGEAGRGFAIVAGEVKGLAGQTARATEEIAAQIEAMRAATKEAVDAIGKIRHVVDDIGQAVGSVASAVEEQSAATSEIARATQNAAQGTQIVSANIADVSQAVGSTDTAARHVADRSRALGAEAQHLREGLKSFLDQLLAA</sequence>
<dbReference type="GO" id="GO:0004888">
    <property type="term" value="F:transmembrane signaling receptor activity"/>
    <property type="evidence" value="ECO:0007669"/>
    <property type="project" value="InterPro"/>
</dbReference>
<keyword evidence="5" id="KW-1133">Transmembrane helix</keyword>
<dbReference type="SMART" id="SM00283">
    <property type="entry name" value="MA"/>
    <property type="match status" value="1"/>
</dbReference>
<dbReference type="Pfam" id="PF00015">
    <property type="entry name" value="MCPsignal"/>
    <property type="match status" value="1"/>
</dbReference>
<evidence type="ECO:0000256" key="4">
    <source>
        <dbReference type="SAM" id="Coils"/>
    </source>
</evidence>
<accession>A0AAU7XF98</accession>
<dbReference type="PANTHER" id="PTHR32089:SF112">
    <property type="entry name" value="LYSOZYME-LIKE PROTEIN-RELATED"/>
    <property type="match status" value="1"/>
</dbReference>
<dbReference type="CDD" id="cd06225">
    <property type="entry name" value="HAMP"/>
    <property type="match status" value="1"/>
</dbReference>
<dbReference type="KEGG" id="mflg:ABS361_10065"/>
<dbReference type="Gene3D" id="1.10.287.950">
    <property type="entry name" value="Methyl-accepting chemotaxis protein"/>
    <property type="match status" value="1"/>
</dbReference>
<dbReference type="PANTHER" id="PTHR32089">
    <property type="entry name" value="METHYL-ACCEPTING CHEMOTAXIS PROTEIN MCPB"/>
    <property type="match status" value="1"/>
</dbReference>
<keyword evidence="5" id="KW-0472">Membrane</keyword>
<evidence type="ECO:0000256" key="3">
    <source>
        <dbReference type="PROSITE-ProRule" id="PRU00284"/>
    </source>
</evidence>
<evidence type="ECO:0000256" key="5">
    <source>
        <dbReference type="SAM" id="Phobius"/>
    </source>
</evidence>
<keyword evidence="4" id="KW-0175">Coiled coil</keyword>
<dbReference type="AlphaFoldDB" id="A0AAU7XF98"/>
<protein>
    <submittedName>
        <fullName evidence="8">Methyl-accepting chemotaxis protein</fullName>
    </submittedName>
</protein>
<organism evidence="8">
    <name type="scientific">Methyloraptor flagellatus</name>
    <dbReference type="NCBI Taxonomy" id="3162530"/>
    <lineage>
        <taxon>Bacteria</taxon>
        <taxon>Pseudomonadati</taxon>
        <taxon>Pseudomonadota</taxon>
        <taxon>Alphaproteobacteria</taxon>
        <taxon>Hyphomicrobiales</taxon>
        <taxon>Ancalomicrobiaceae</taxon>
        <taxon>Methyloraptor</taxon>
    </lineage>
</organism>
<dbReference type="EMBL" id="CP158568">
    <property type="protein sequence ID" value="XBY46515.1"/>
    <property type="molecule type" value="Genomic_DNA"/>
</dbReference>
<reference evidence="8" key="1">
    <citation type="submission" date="2024-06" db="EMBL/GenBank/DDBJ databases">
        <title>Methylostella associata gen. nov., sp. nov., a novel Ancalomicrobiaceae-affiliated facultatively methylotrophic bacteria that feed on methanotrophs of the genus Methylococcus.</title>
        <authorList>
            <person name="Saltykova V."/>
            <person name="Danilova O.V."/>
            <person name="Oshkin I.Y."/>
            <person name="Belova S.E."/>
            <person name="Pimenov N.V."/>
            <person name="Dedysh S.N."/>
        </authorList>
    </citation>
    <scope>NUCLEOTIDE SEQUENCE</scope>
    <source>
        <strain evidence="8">S20</strain>
    </source>
</reference>
<dbReference type="PROSITE" id="PS50111">
    <property type="entry name" value="CHEMOTAXIS_TRANSDUC_2"/>
    <property type="match status" value="1"/>
</dbReference>
<proteinExistence type="inferred from homology"/>
<evidence type="ECO:0000313" key="8">
    <source>
        <dbReference type="EMBL" id="XBY46515.1"/>
    </source>
</evidence>
<dbReference type="SMART" id="SM00304">
    <property type="entry name" value="HAMP"/>
    <property type="match status" value="1"/>
</dbReference>
<name>A0AAU7XF98_9HYPH</name>
<dbReference type="GO" id="GO:0006935">
    <property type="term" value="P:chemotaxis"/>
    <property type="evidence" value="ECO:0007669"/>
    <property type="project" value="InterPro"/>
</dbReference>
<comment type="similarity">
    <text evidence="2">Belongs to the methyl-accepting chemotaxis (MCP) protein family.</text>
</comment>
<keyword evidence="1 3" id="KW-0807">Transducer</keyword>
<evidence type="ECO:0000259" key="7">
    <source>
        <dbReference type="PROSITE" id="PS50885"/>
    </source>
</evidence>